<dbReference type="PANTHER" id="PTHR36439:SF1">
    <property type="entry name" value="DUF1697 DOMAIN-CONTAINING PROTEIN"/>
    <property type="match status" value="1"/>
</dbReference>
<proteinExistence type="predicted"/>
<dbReference type="PANTHER" id="PTHR36439">
    <property type="entry name" value="BLL4334 PROTEIN"/>
    <property type="match status" value="1"/>
</dbReference>
<dbReference type="EMBL" id="JBHSMF010000010">
    <property type="protein sequence ID" value="MFC5500175.1"/>
    <property type="molecule type" value="Genomic_DNA"/>
</dbReference>
<dbReference type="Pfam" id="PF08002">
    <property type="entry name" value="DUF1697"/>
    <property type="match status" value="1"/>
</dbReference>
<evidence type="ECO:0000313" key="1">
    <source>
        <dbReference type="EMBL" id="MFC5500175.1"/>
    </source>
</evidence>
<reference evidence="2" key="1">
    <citation type="journal article" date="2019" name="Int. J. Syst. Evol. Microbiol.">
        <title>The Global Catalogue of Microorganisms (GCM) 10K type strain sequencing project: providing services to taxonomists for standard genome sequencing and annotation.</title>
        <authorList>
            <consortium name="The Broad Institute Genomics Platform"/>
            <consortium name="The Broad Institute Genome Sequencing Center for Infectious Disease"/>
            <person name="Wu L."/>
            <person name="Ma J."/>
        </authorList>
    </citation>
    <scope>NUCLEOTIDE SEQUENCE [LARGE SCALE GENOMIC DNA]</scope>
    <source>
        <strain evidence="2">CCUG 57401</strain>
    </source>
</reference>
<dbReference type="SUPFAM" id="SSF160379">
    <property type="entry name" value="SP0830-like"/>
    <property type="match status" value="1"/>
</dbReference>
<protein>
    <submittedName>
        <fullName evidence="1">DUF1697 domain-containing protein</fullName>
    </submittedName>
</protein>
<name>A0ABW0NIR0_9BURK</name>
<comment type="caution">
    <text evidence="1">The sequence shown here is derived from an EMBL/GenBank/DDBJ whole genome shotgun (WGS) entry which is preliminary data.</text>
</comment>
<dbReference type="InterPro" id="IPR012545">
    <property type="entry name" value="DUF1697"/>
</dbReference>
<accession>A0ABW0NIR0</accession>
<evidence type="ECO:0000313" key="2">
    <source>
        <dbReference type="Proteomes" id="UP001596037"/>
    </source>
</evidence>
<organism evidence="1 2">
    <name type="scientific">Caenimonas terrae</name>
    <dbReference type="NCBI Taxonomy" id="696074"/>
    <lineage>
        <taxon>Bacteria</taxon>
        <taxon>Pseudomonadati</taxon>
        <taxon>Pseudomonadota</taxon>
        <taxon>Betaproteobacteria</taxon>
        <taxon>Burkholderiales</taxon>
        <taxon>Comamonadaceae</taxon>
        <taxon>Caenimonas</taxon>
    </lineage>
</organism>
<dbReference type="PIRSF" id="PIRSF008502">
    <property type="entry name" value="UCP008502"/>
    <property type="match status" value="1"/>
</dbReference>
<dbReference type="RefSeq" id="WP_376852415.1">
    <property type="nucleotide sequence ID" value="NZ_JBHSMF010000010.1"/>
</dbReference>
<dbReference type="Proteomes" id="UP001596037">
    <property type="component" value="Unassembled WGS sequence"/>
</dbReference>
<gene>
    <name evidence="1" type="ORF">ACFPOE_21715</name>
</gene>
<sequence length="184" mass="19104">MLRFVALFRGINVGKAKRIAMADLRALLESLGYADVSTLLNSGNAVFEAAAAPAEKHAYGIRDAVARQLGVDALVVVKSAREIAAIVAGNKLAAVATDPSRLLVAVTNQPAALQAIEALGRTGWGEEEVLVGKHAAYVWCPQGILQSKAGAALLKGLAESGTTRNWATIEKLHALLQAGAAPTT</sequence>
<keyword evidence="2" id="KW-1185">Reference proteome</keyword>
<dbReference type="Gene3D" id="3.30.70.1280">
    <property type="entry name" value="SP0830-like domains"/>
    <property type="match status" value="1"/>
</dbReference>